<reference evidence="4 5" key="1">
    <citation type="submission" date="2018-08" db="EMBL/GenBank/DDBJ databases">
        <title>Whole Genome Sequence of the Moderate Halophilic Marine Bacterium Marinobacter litoralis Sw-45.</title>
        <authorList>
            <person name="Musa H."/>
        </authorList>
    </citation>
    <scope>NUCLEOTIDE SEQUENCE [LARGE SCALE GENOMIC DNA]</scope>
    <source>
        <strain evidence="4 5">Sw-45</strain>
    </source>
</reference>
<dbReference type="AlphaFoldDB" id="A0A3M2R9N1"/>
<dbReference type="Pfam" id="PF13464">
    <property type="entry name" value="RodZ_C"/>
    <property type="match status" value="1"/>
</dbReference>
<evidence type="ECO:0000259" key="3">
    <source>
        <dbReference type="PROSITE" id="PS50943"/>
    </source>
</evidence>
<dbReference type="OrthoDB" id="9790252at2"/>
<proteinExistence type="predicted"/>
<organism evidence="4 5">
    <name type="scientific">Marinobacter litoralis</name>
    <dbReference type="NCBI Taxonomy" id="187981"/>
    <lineage>
        <taxon>Bacteria</taxon>
        <taxon>Pseudomonadati</taxon>
        <taxon>Pseudomonadota</taxon>
        <taxon>Gammaproteobacteria</taxon>
        <taxon>Pseudomonadales</taxon>
        <taxon>Marinobacteraceae</taxon>
        <taxon>Marinobacter</taxon>
    </lineage>
</organism>
<accession>A0A3M2R9N1</accession>
<dbReference type="PANTHER" id="PTHR34475:SF1">
    <property type="entry name" value="CYTOSKELETON PROTEIN RODZ"/>
    <property type="match status" value="1"/>
</dbReference>
<dbReference type="InterPro" id="IPR001387">
    <property type="entry name" value="Cro/C1-type_HTH"/>
</dbReference>
<evidence type="ECO:0000256" key="1">
    <source>
        <dbReference type="SAM" id="MobiDB-lite"/>
    </source>
</evidence>
<feature type="transmembrane region" description="Helical" evidence="2">
    <location>
        <begin position="119"/>
        <end position="137"/>
    </location>
</feature>
<evidence type="ECO:0000313" key="4">
    <source>
        <dbReference type="EMBL" id="RMJ01998.1"/>
    </source>
</evidence>
<keyword evidence="2" id="KW-0472">Membrane</keyword>
<dbReference type="Gene3D" id="1.10.260.40">
    <property type="entry name" value="lambda repressor-like DNA-binding domains"/>
    <property type="match status" value="1"/>
</dbReference>
<dbReference type="CDD" id="cd00093">
    <property type="entry name" value="HTH_XRE"/>
    <property type="match status" value="1"/>
</dbReference>
<keyword evidence="5" id="KW-1185">Reference proteome</keyword>
<dbReference type="InterPro" id="IPR025194">
    <property type="entry name" value="RodZ-like_C"/>
</dbReference>
<dbReference type="SUPFAM" id="SSF47413">
    <property type="entry name" value="lambda repressor-like DNA-binding domains"/>
    <property type="match status" value="1"/>
</dbReference>
<dbReference type="EMBL" id="QMDL01000004">
    <property type="protein sequence ID" value="RMJ01998.1"/>
    <property type="molecule type" value="Genomic_DNA"/>
</dbReference>
<dbReference type="RefSeq" id="WP_114335585.1">
    <property type="nucleotide sequence ID" value="NZ_QMDL01000004.1"/>
</dbReference>
<feature type="compositionally biased region" description="Acidic residues" evidence="1">
    <location>
        <begin position="188"/>
        <end position="199"/>
    </location>
</feature>
<dbReference type="Pfam" id="PF13413">
    <property type="entry name" value="HTH_25"/>
    <property type="match status" value="1"/>
</dbReference>
<evidence type="ECO:0000256" key="2">
    <source>
        <dbReference type="SAM" id="Phobius"/>
    </source>
</evidence>
<dbReference type="InterPro" id="IPR010982">
    <property type="entry name" value="Lambda_DNA-bd_dom_sf"/>
</dbReference>
<sequence length="326" mass="35628">MVSDKPENYSPAEPVGQQLKRAREAKGLSVSAVAEQQHLRPSVVQAIEAGDYEKIDTELFLKGYVRAYARQVGLNADSVIRDLDAELAPARKRREEALQTSPLVDIERRKKRKQRIAKTILWLLLIGVVASIALYFVTQKQTANEDSASRASETVMDQDGDVAEELSEPAIDSPAISPARETAATDIPESEEPLSEADDPLPMAQSNVEETEVLPDTLDPVEEPAASDEEPLEAADAVDSVAESSVGRLEMTFSGDCWLKVTDATGQRLVSGLRQQGDKLDVRGTPPLNVVVGAMSAVEVIRFQNETLDMGNFRVVNNRSEFTLEP</sequence>
<dbReference type="InterPro" id="IPR050400">
    <property type="entry name" value="Bact_Cytoskel_RodZ"/>
</dbReference>
<dbReference type="PROSITE" id="PS50943">
    <property type="entry name" value="HTH_CROC1"/>
    <property type="match status" value="1"/>
</dbReference>
<protein>
    <submittedName>
        <fullName evidence="4">Cytoskeleton protein RodZ</fullName>
    </submittedName>
</protein>
<dbReference type="PANTHER" id="PTHR34475">
    <property type="match status" value="1"/>
</dbReference>
<evidence type="ECO:0000313" key="5">
    <source>
        <dbReference type="Proteomes" id="UP000265903"/>
    </source>
</evidence>
<keyword evidence="2" id="KW-1133">Transmembrane helix</keyword>
<dbReference type="GO" id="GO:0003677">
    <property type="term" value="F:DNA binding"/>
    <property type="evidence" value="ECO:0007669"/>
    <property type="project" value="InterPro"/>
</dbReference>
<name>A0A3M2R9N1_9GAMM</name>
<comment type="caution">
    <text evidence="4">The sequence shown here is derived from an EMBL/GenBank/DDBJ whole genome shotgun (WGS) entry which is preliminary data.</text>
</comment>
<gene>
    <name evidence="4" type="primary">rodZ</name>
    <name evidence="4" type="ORF">DOQ08_02789</name>
</gene>
<dbReference type="Proteomes" id="UP000265903">
    <property type="component" value="Unassembled WGS sequence"/>
</dbReference>
<feature type="domain" description="HTH cro/C1-type" evidence="3">
    <location>
        <begin position="19"/>
        <end position="53"/>
    </location>
</feature>
<keyword evidence="2" id="KW-0812">Transmembrane</keyword>
<feature type="region of interest" description="Disordered" evidence="1">
    <location>
        <begin position="160"/>
        <end position="234"/>
    </location>
</feature>
<feature type="compositionally biased region" description="Acidic residues" evidence="1">
    <location>
        <begin position="209"/>
        <end position="233"/>
    </location>
</feature>